<organism evidence="2 3">
    <name type="scientific">Trichoderma simmonsii</name>
    <dbReference type="NCBI Taxonomy" id="1491479"/>
    <lineage>
        <taxon>Eukaryota</taxon>
        <taxon>Fungi</taxon>
        <taxon>Dikarya</taxon>
        <taxon>Ascomycota</taxon>
        <taxon>Pezizomycotina</taxon>
        <taxon>Sordariomycetes</taxon>
        <taxon>Hypocreomycetidae</taxon>
        <taxon>Hypocreales</taxon>
        <taxon>Hypocreaceae</taxon>
        <taxon>Trichoderma</taxon>
    </lineage>
</organism>
<keyword evidence="1" id="KW-1133">Transmembrane helix</keyword>
<protein>
    <submittedName>
        <fullName evidence="2">Uncharacterized protein</fullName>
    </submittedName>
</protein>
<dbReference type="EMBL" id="CP075868">
    <property type="protein sequence ID" value="QYT03276.1"/>
    <property type="molecule type" value="Genomic_DNA"/>
</dbReference>
<evidence type="ECO:0000256" key="1">
    <source>
        <dbReference type="SAM" id="Phobius"/>
    </source>
</evidence>
<dbReference type="AlphaFoldDB" id="A0A8G0PI04"/>
<name>A0A8G0PI04_9HYPO</name>
<sequence length="102" mass="11678">MDQHAVVISLFSQSFFLMIFFEGVRPMCTHPWFCFLCLCMDKQGCLDIGWQTDMIICNYWWNALIADQDRVVSSPHNYVQKLALSIATLSEAPGLAEAQLKQ</sequence>
<dbReference type="Proteomes" id="UP000826661">
    <property type="component" value="Chromosome V"/>
</dbReference>
<reference evidence="2 3" key="1">
    <citation type="journal article" date="2021" name="BMC Genomics">
        <title>Telomere-to-telomere genome assembly of asparaginase-producing Trichoderma simmonsii.</title>
        <authorList>
            <person name="Chung D."/>
            <person name="Kwon Y.M."/>
            <person name="Yang Y."/>
        </authorList>
    </citation>
    <scope>NUCLEOTIDE SEQUENCE [LARGE SCALE GENOMIC DNA]</scope>
    <source>
        <strain evidence="2 3">GH-Sj1</strain>
    </source>
</reference>
<proteinExistence type="predicted"/>
<keyword evidence="1" id="KW-0472">Membrane</keyword>
<evidence type="ECO:0000313" key="2">
    <source>
        <dbReference type="EMBL" id="QYT03276.1"/>
    </source>
</evidence>
<keyword evidence="1" id="KW-0812">Transmembrane</keyword>
<evidence type="ECO:0000313" key="3">
    <source>
        <dbReference type="Proteomes" id="UP000826661"/>
    </source>
</evidence>
<keyword evidence="3" id="KW-1185">Reference proteome</keyword>
<accession>A0A8G0PI04</accession>
<gene>
    <name evidence="2" type="ORF">H0G86_010244</name>
</gene>
<feature type="transmembrane region" description="Helical" evidence="1">
    <location>
        <begin position="6"/>
        <end position="24"/>
    </location>
</feature>